<name>A0A484L7J1_9ASTE</name>
<proteinExistence type="predicted"/>
<dbReference type="Proteomes" id="UP000595140">
    <property type="component" value="Unassembled WGS sequence"/>
</dbReference>
<gene>
    <name evidence="1" type="ORF">CCAM_LOCUS14105</name>
</gene>
<dbReference type="AlphaFoldDB" id="A0A484L7J1"/>
<sequence>MVNICAATRLLLAWYCIDHKVWYEDYLRRGNLLIEEDEGVESLDELVEALQEKNQSAMCRHVISLDAVEIAPYPLRPK</sequence>
<evidence type="ECO:0000313" key="1">
    <source>
        <dbReference type="EMBL" id="VFQ72329.1"/>
    </source>
</evidence>
<dbReference type="EMBL" id="OOIL02001115">
    <property type="protein sequence ID" value="VFQ72329.1"/>
    <property type="molecule type" value="Genomic_DNA"/>
</dbReference>
<accession>A0A484L7J1</accession>
<keyword evidence="2" id="KW-1185">Reference proteome</keyword>
<reference evidence="1 2" key="1">
    <citation type="submission" date="2018-04" db="EMBL/GenBank/DDBJ databases">
        <authorList>
            <person name="Vogel A."/>
        </authorList>
    </citation>
    <scope>NUCLEOTIDE SEQUENCE [LARGE SCALE GENOMIC DNA]</scope>
</reference>
<evidence type="ECO:0000313" key="2">
    <source>
        <dbReference type="Proteomes" id="UP000595140"/>
    </source>
</evidence>
<organism evidence="1 2">
    <name type="scientific">Cuscuta campestris</name>
    <dbReference type="NCBI Taxonomy" id="132261"/>
    <lineage>
        <taxon>Eukaryota</taxon>
        <taxon>Viridiplantae</taxon>
        <taxon>Streptophyta</taxon>
        <taxon>Embryophyta</taxon>
        <taxon>Tracheophyta</taxon>
        <taxon>Spermatophyta</taxon>
        <taxon>Magnoliopsida</taxon>
        <taxon>eudicotyledons</taxon>
        <taxon>Gunneridae</taxon>
        <taxon>Pentapetalae</taxon>
        <taxon>asterids</taxon>
        <taxon>lamiids</taxon>
        <taxon>Solanales</taxon>
        <taxon>Convolvulaceae</taxon>
        <taxon>Cuscuteae</taxon>
        <taxon>Cuscuta</taxon>
        <taxon>Cuscuta subgen. Grammica</taxon>
        <taxon>Cuscuta sect. Cleistogrammica</taxon>
    </lineage>
</organism>
<protein>
    <submittedName>
        <fullName evidence="1">Uncharacterized protein</fullName>
    </submittedName>
</protein>